<dbReference type="Proteomes" id="UP001175228">
    <property type="component" value="Unassembled WGS sequence"/>
</dbReference>
<gene>
    <name evidence="2" type="ORF">EDD18DRAFT_1112035</name>
</gene>
<comment type="caution">
    <text evidence="2">The sequence shown here is derived from an EMBL/GenBank/DDBJ whole genome shotgun (WGS) entry which is preliminary data.</text>
</comment>
<accession>A0AA39PH86</accession>
<organism evidence="2 3">
    <name type="scientific">Armillaria luteobubalina</name>
    <dbReference type="NCBI Taxonomy" id="153913"/>
    <lineage>
        <taxon>Eukaryota</taxon>
        <taxon>Fungi</taxon>
        <taxon>Dikarya</taxon>
        <taxon>Basidiomycota</taxon>
        <taxon>Agaricomycotina</taxon>
        <taxon>Agaricomycetes</taxon>
        <taxon>Agaricomycetidae</taxon>
        <taxon>Agaricales</taxon>
        <taxon>Marasmiineae</taxon>
        <taxon>Physalacriaceae</taxon>
        <taxon>Armillaria</taxon>
    </lineage>
</organism>
<dbReference type="EMBL" id="JAUEPU010000057">
    <property type="protein sequence ID" value="KAK0484237.1"/>
    <property type="molecule type" value="Genomic_DNA"/>
</dbReference>
<reference evidence="2" key="1">
    <citation type="submission" date="2023-06" db="EMBL/GenBank/DDBJ databases">
        <authorList>
            <consortium name="Lawrence Berkeley National Laboratory"/>
            <person name="Ahrendt S."/>
            <person name="Sahu N."/>
            <person name="Indic B."/>
            <person name="Wong-Bajracharya J."/>
            <person name="Merenyi Z."/>
            <person name="Ke H.-M."/>
            <person name="Monk M."/>
            <person name="Kocsube S."/>
            <person name="Drula E."/>
            <person name="Lipzen A."/>
            <person name="Balint B."/>
            <person name="Henrissat B."/>
            <person name="Andreopoulos B."/>
            <person name="Martin F.M."/>
            <person name="Harder C.B."/>
            <person name="Rigling D."/>
            <person name="Ford K.L."/>
            <person name="Foster G.D."/>
            <person name="Pangilinan J."/>
            <person name="Papanicolaou A."/>
            <person name="Barry K."/>
            <person name="LaButti K."/>
            <person name="Viragh M."/>
            <person name="Koriabine M."/>
            <person name="Yan M."/>
            <person name="Riley R."/>
            <person name="Champramary S."/>
            <person name="Plett K.L."/>
            <person name="Tsai I.J."/>
            <person name="Slot J."/>
            <person name="Sipos G."/>
            <person name="Plett J."/>
            <person name="Nagy L.G."/>
            <person name="Grigoriev I.V."/>
        </authorList>
    </citation>
    <scope>NUCLEOTIDE SEQUENCE</scope>
    <source>
        <strain evidence="2">HWK02</strain>
    </source>
</reference>
<proteinExistence type="predicted"/>
<protein>
    <submittedName>
        <fullName evidence="2">Uncharacterized protein</fullName>
    </submittedName>
</protein>
<sequence length="114" mass="12968">MNSAAQSKQTDQLTSDRVAVLLLFLPLATTSPSTTTFHVTGQPFKWHKKALFSLRMNNDNPQMTTTTATTYWTMTMTPTTRQECDDDDNDTRTTLRWDEARSMERTEVDSRTAG</sequence>
<evidence type="ECO:0000256" key="1">
    <source>
        <dbReference type="SAM" id="MobiDB-lite"/>
    </source>
</evidence>
<name>A0AA39PH86_9AGAR</name>
<evidence type="ECO:0000313" key="2">
    <source>
        <dbReference type="EMBL" id="KAK0484237.1"/>
    </source>
</evidence>
<keyword evidence="3" id="KW-1185">Reference proteome</keyword>
<evidence type="ECO:0000313" key="3">
    <source>
        <dbReference type="Proteomes" id="UP001175228"/>
    </source>
</evidence>
<feature type="compositionally biased region" description="Basic and acidic residues" evidence="1">
    <location>
        <begin position="90"/>
        <end position="114"/>
    </location>
</feature>
<feature type="region of interest" description="Disordered" evidence="1">
    <location>
        <begin position="79"/>
        <end position="114"/>
    </location>
</feature>
<dbReference type="AlphaFoldDB" id="A0AA39PH86"/>